<accession>A0A179CLQ8</accession>
<protein>
    <submittedName>
        <fullName evidence="2">Uncharacterized protein</fullName>
    </submittedName>
</protein>
<comment type="caution">
    <text evidence="2">The sequence shown here is derived from an EMBL/GenBank/DDBJ whole genome shotgun (WGS) entry which is preliminary data.</text>
</comment>
<keyword evidence="1" id="KW-0175">Coiled coil</keyword>
<evidence type="ECO:0000313" key="3">
    <source>
        <dbReference type="Proteomes" id="UP000078520"/>
    </source>
</evidence>
<sequence length="145" mass="16945">MMDYAKRQLKALGRISKKIMDAENHLTKIEDGVDEKKHRTAQHETIKDIKSILKHAVKVDKDEIKIMVHEDEGHKDSTENHYVYVEDEEGVIDHLREEFAELDKKLEELKGSEGYEVKAFLAEKDYLEKAKKILVEAHKFDPDDE</sequence>
<proteinExistence type="predicted"/>
<evidence type="ECO:0000313" key="2">
    <source>
        <dbReference type="EMBL" id="OAQ06006.1"/>
    </source>
</evidence>
<gene>
    <name evidence="2" type="ORF">A3O14_01310</name>
</gene>
<dbReference type="OrthoDB" id="2310668at2"/>
<feature type="coiled-coil region" evidence="1">
    <location>
        <begin position="85"/>
        <end position="112"/>
    </location>
</feature>
<organism evidence="2 3">
    <name type="scientific">Ligilactobacillus aviarius</name>
    <dbReference type="NCBI Taxonomy" id="1606"/>
    <lineage>
        <taxon>Bacteria</taxon>
        <taxon>Bacillati</taxon>
        <taxon>Bacillota</taxon>
        <taxon>Bacilli</taxon>
        <taxon>Lactobacillales</taxon>
        <taxon>Lactobacillaceae</taxon>
        <taxon>Ligilactobacillus</taxon>
    </lineage>
</organism>
<dbReference type="EMBL" id="LVKI01000061">
    <property type="protein sequence ID" value="OAQ06006.1"/>
    <property type="molecule type" value="Genomic_DNA"/>
</dbReference>
<name>A0A179CLQ8_9LACO</name>
<dbReference type="RefSeq" id="WP_064207602.1">
    <property type="nucleotide sequence ID" value="NZ_CALVFG010000002.1"/>
</dbReference>
<dbReference type="Proteomes" id="UP000078520">
    <property type="component" value="Unassembled WGS sequence"/>
</dbReference>
<dbReference type="AlphaFoldDB" id="A0A179CLQ8"/>
<evidence type="ECO:0000256" key="1">
    <source>
        <dbReference type="SAM" id="Coils"/>
    </source>
</evidence>
<reference evidence="3" key="1">
    <citation type="submission" date="2016-03" db="EMBL/GenBank/DDBJ databases">
        <authorList>
            <person name="Johnson T.J."/>
            <person name="Youmans B."/>
            <person name="Case K."/>
            <person name="Noll S."/>
        </authorList>
    </citation>
    <scope>NUCLEOTIDE SEQUENCE [LARGE SCALE GENOMIC DNA]</scope>
    <source>
        <strain evidence="3">UMNLAv8</strain>
    </source>
</reference>